<keyword evidence="1" id="KW-0472">Membrane</keyword>
<keyword evidence="1" id="KW-0812">Transmembrane</keyword>
<evidence type="ECO:0000256" key="1">
    <source>
        <dbReference type="SAM" id="Phobius"/>
    </source>
</evidence>
<dbReference type="InterPro" id="IPR036596">
    <property type="entry name" value="Cyt-C_aa3_sf"/>
</dbReference>
<dbReference type="Proteomes" id="UP000541426">
    <property type="component" value="Unassembled WGS sequence"/>
</dbReference>
<reference evidence="3 4" key="1">
    <citation type="submission" date="2020-08" db="EMBL/GenBank/DDBJ databases">
        <title>Genomic Encyclopedia of Type Strains, Phase IV (KMG-IV): sequencing the most valuable type-strain genomes for metagenomic binning, comparative biology and taxonomic classification.</title>
        <authorList>
            <person name="Goeker M."/>
        </authorList>
    </citation>
    <scope>NUCLEOTIDE SEQUENCE [LARGE SCALE GENOMIC DNA]</scope>
    <source>
        <strain evidence="3 4">DSM 102235</strain>
    </source>
</reference>
<gene>
    <name evidence="3" type="ORF">GGQ68_003233</name>
</gene>
<dbReference type="SUPFAM" id="SSF81469">
    <property type="entry name" value="Bacterial aa3 type cytochrome c oxidase subunit IV"/>
    <property type="match status" value="1"/>
</dbReference>
<accession>A0A7W6DQD4</accession>
<dbReference type="RefSeq" id="WP_183967641.1">
    <property type="nucleotide sequence ID" value="NZ_BAABBZ010000019.1"/>
</dbReference>
<proteinExistence type="predicted"/>
<comment type="caution">
    <text evidence="3">The sequence shown here is derived from an EMBL/GenBank/DDBJ whole genome shotgun (WGS) entry which is preliminary data.</text>
</comment>
<dbReference type="Gene3D" id="1.20.5.160">
    <property type="entry name" value="Bacterial aa3 type cytochrome c oxidase subunit IV"/>
    <property type="match status" value="1"/>
</dbReference>
<evidence type="ECO:0000313" key="4">
    <source>
        <dbReference type="Proteomes" id="UP000541426"/>
    </source>
</evidence>
<keyword evidence="1" id="KW-1133">Transmembrane helix</keyword>
<dbReference type="Pfam" id="PF07835">
    <property type="entry name" value="COX4_pro_2"/>
    <property type="match status" value="1"/>
</dbReference>
<dbReference type="InterPro" id="IPR012422">
    <property type="entry name" value="Cyt_c_oxidase_su4_bac-aa3"/>
</dbReference>
<dbReference type="AlphaFoldDB" id="A0A7W6DQD4"/>
<keyword evidence="4" id="KW-1185">Reference proteome</keyword>
<feature type="transmembrane region" description="Helical" evidence="1">
    <location>
        <begin position="22"/>
        <end position="44"/>
    </location>
</feature>
<name>A0A7W6DQD4_9RHOB</name>
<sequence>MAADHKHGTMDVTVQEKTFDGFINFVIKACTVIFVIVVFMAIFAA</sequence>
<dbReference type="EMBL" id="JACIEJ010000008">
    <property type="protein sequence ID" value="MBB3986889.1"/>
    <property type="molecule type" value="Genomic_DNA"/>
</dbReference>
<evidence type="ECO:0000313" key="3">
    <source>
        <dbReference type="EMBL" id="MBB3986889.1"/>
    </source>
</evidence>
<protein>
    <recommendedName>
        <fullName evidence="2">Cytochrome c oxidase subunit IV bacterial aa3 type domain-containing protein</fullName>
    </recommendedName>
</protein>
<organism evidence="3 4">
    <name type="scientific">Sagittula marina</name>
    <dbReference type="NCBI Taxonomy" id="943940"/>
    <lineage>
        <taxon>Bacteria</taxon>
        <taxon>Pseudomonadati</taxon>
        <taxon>Pseudomonadota</taxon>
        <taxon>Alphaproteobacteria</taxon>
        <taxon>Rhodobacterales</taxon>
        <taxon>Roseobacteraceae</taxon>
        <taxon>Sagittula</taxon>
    </lineage>
</organism>
<feature type="domain" description="Cytochrome c oxidase subunit IV bacterial aa3 type" evidence="2">
    <location>
        <begin position="5"/>
        <end position="43"/>
    </location>
</feature>
<evidence type="ECO:0000259" key="2">
    <source>
        <dbReference type="Pfam" id="PF07835"/>
    </source>
</evidence>